<dbReference type="SUPFAM" id="SSF56672">
    <property type="entry name" value="DNA/RNA polymerases"/>
    <property type="match status" value="1"/>
</dbReference>
<dbReference type="Gene3D" id="3.30.420.10">
    <property type="entry name" value="Ribonuclease H-like superfamily/Ribonuclease H"/>
    <property type="match status" value="1"/>
</dbReference>
<comment type="similarity">
    <text evidence="1">Belongs to the DNA polymerase type-A family.</text>
</comment>
<evidence type="ECO:0000256" key="9">
    <source>
        <dbReference type="ARBA" id="ARBA00049244"/>
    </source>
</evidence>
<evidence type="ECO:0000259" key="10">
    <source>
        <dbReference type="SMART" id="SM00474"/>
    </source>
</evidence>
<dbReference type="EC" id="2.7.7.7" evidence="2"/>
<keyword evidence="4 12" id="KW-0808">Transferase</keyword>
<comment type="caution">
    <text evidence="12">The sequence shown here is derived from an EMBL/GenBank/DDBJ whole genome shotgun (WGS) entry which is preliminary data.</text>
</comment>
<dbReference type="AlphaFoldDB" id="A0ABD3ZQD4"/>
<evidence type="ECO:0000256" key="8">
    <source>
        <dbReference type="ARBA" id="ARBA00023125"/>
    </source>
</evidence>
<organism evidence="12 13">
    <name type="scientific">Bacillus subtilis subsp. subtilis</name>
    <dbReference type="NCBI Taxonomy" id="135461"/>
    <lineage>
        <taxon>Bacteria</taxon>
        <taxon>Bacillati</taxon>
        <taxon>Bacillota</taxon>
        <taxon>Bacilli</taxon>
        <taxon>Bacillales</taxon>
        <taxon>Bacillaceae</taxon>
        <taxon>Bacillus</taxon>
    </lineage>
</organism>
<dbReference type="Pfam" id="PF00476">
    <property type="entry name" value="DNA_pol_A"/>
    <property type="match status" value="1"/>
</dbReference>
<evidence type="ECO:0000256" key="3">
    <source>
        <dbReference type="ARBA" id="ARBA00020311"/>
    </source>
</evidence>
<keyword evidence="8" id="KW-0238">DNA-binding</keyword>
<evidence type="ECO:0000256" key="4">
    <source>
        <dbReference type="ARBA" id="ARBA00022679"/>
    </source>
</evidence>
<dbReference type="InterPro" id="IPR002562">
    <property type="entry name" value="3'-5'_exonuclease_dom"/>
</dbReference>
<keyword evidence="5 12" id="KW-0548">Nucleotidyltransferase</keyword>
<keyword evidence="6" id="KW-0235">DNA replication</keyword>
<dbReference type="Pfam" id="PF01612">
    <property type="entry name" value="DNA_pol_A_exo1"/>
    <property type="match status" value="1"/>
</dbReference>
<protein>
    <recommendedName>
        <fullName evidence="3">DNA polymerase I</fullName>
        <ecNumber evidence="2">2.7.7.7</ecNumber>
    </recommendedName>
</protein>
<dbReference type="Proteomes" id="UP000031970">
    <property type="component" value="Unassembled WGS sequence"/>
</dbReference>
<dbReference type="PROSITE" id="PS00447">
    <property type="entry name" value="DNA_POLYMERASE_A"/>
    <property type="match status" value="1"/>
</dbReference>
<dbReference type="InterPro" id="IPR001098">
    <property type="entry name" value="DNA-dir_DNA_pol_A_palm_dom"/>
</dbReference>
<gene>
    <name evidence="12" type="ORF">B4067_1305</name>
</gene>
<evidence type="ECO:0000256" key="5">
    <source>
        <dbReference type="ARBA" id="ARBA00022695"/>
    </source>
</evidence>
<dbReference type="InterPro" id="IPR043502">
    <property type="entry name" value="DNA/RNA_pol_sf"/>
</dbReference>
<reference evidence="12 13" key="1">
    <citation type="submission" date="2014-11" db="EMBL/GenBank/DDBJ databases">
        <title>Draft Genome Sequences of Nine Bacillus subtilis Strains that Form Spores with High Heat-Resistance.</title>
        <authorList>
            <person name="Krawcyk A.O."/>
            <person name="Berendsen E.M."/>
            <person name="de Jong A."/>
            <person name="Holsappel S."/>
            <person name="Eijlander R.T."/>
            <person name="Wells-Bennik M."/>
            <person name="Kuipers O.P."/>
        </authorList>
    </citation>
    <scope>NUCLEOTIDE SEQUENCE [LARGE SCALE GENOMIC DNA]</scope>
    <source>
        <strain evidence="12 13">B4067</strain>
    </source>
</reference>
<comment type="catalytic activity">
    <reaction evidence="9">
        <text>DNA(n) + a 2'-deoxyribonucleoside 5'-triphosphate = DNA(n+1) + diphosphate</text>
        <dbReference type="Rhea" id="RHEA:22508"/>
        <dbReference type="Rhea" id="RHEA-COMP:17339"/>
        <dbReference type="Rhea" id="RHEA-COMP:17340"/>
        <dbReference type="ChEBI" id="CHEBI:33019"/>
        <dbReference type="ChEBI" id="CHEBI:61560"/>
        <dbReference type="ChEBI" id="CHEBI:173112"/>
        <dbReference type="EC" id="2.7.7.7"/>
    </reaction>
</comment>
<feature type="domain" description="3'-5' exonuclease" evidence="10">
    <location>
        <begin position="118"/>
        <end position="301"/>
    </location>
</feature>
<dbReference type="Gene3D" id="1.10.150.20">
    <property type="entry name" value="5' to 3' exonuclease, C-terminal subdomain"/>
    <property type="match status" value="1"/>
</dbReference>
<dbReference type="Gene3D" id="3.30.70.370">
    <property type="match status" value="1"/>
</dbReference>
<dbReference type="PANTHER" id="PTHR10133:SF27">
    <property type="entry name" value="DNA POLYMERASE NU"/>
    <property type="match status" value="1"/>
</dbReference>
<dbReference type="GO" id="GO:0003887">
    <property type="term" value="F:DNA-directed DNA polymerase activity"/>
    <property type="evidence" value="ECO:0007669"/>
    <property type="project" value="UniProtKB-KW"/>
</dbReference>
<dbReference type="InterPro" id="IPR002298">
    <property type="entry name" value="DNA_polymerase_A"/>
</dbReference>
<dbReference type="GO" id="GO:0003677">
    <property type="term" value="F:DNA binding"/>
    <property type="evidence" value="ECO:0007669"/>
    <property type="project" value="UniProtKB-KW"/>
</dbReference>
<evidence type="ECO:0000256" key="1">
    <source>
        <dbReference type="ARBA" id="ARBA00007705"/>
    </source>
</evidence>
<dbReference type="InterPro" id="IPR012337">
    <property type="entry name" value="RNaseH-like_sf"/>
</dbReference>
<sequence length="748" mass="85422">MEGLRLNLNALKPAAPKTEAVQATAKRKAKAKTAEPIEESWRKIFAMKLSDADRKRLTEVKAAMDAGKLARDPADCVNKAGNPKAFSKAEALRLWKTLQEAQREETLRQMVENTPDNYWLITDAERFNEFLALLDNEEEIVFDVETTGTDVWNDYIVGHVITAIKADVHAYIPTKHKTDHPQLDNEYVLEKLRPYYEEESIGKLAHNAKFDIHMLDREGIKLRGLTWDTQEAMRLLNENEPSFALKNLVTKYLRIKSDTYGDLFGKIGFDEISDLKIALAYAAKDGDVTRKLRDFQRYQLTKFPEILRYYETIEVPLISVVQKLESTGFDIDLDFAKEYGKEIKAEIDRLYEEIIDELGDININSPAQLKPALEEATGEKLASTDAKKVLKPLAKKYPIIKKLLEYKELFKLYSTYINALPELIDRKTGKLYTNFNQNGAKTGRFSSGGTGVNLQNQPKEARKLFVAPKGYVILGGDWSQQEYRCLAYFTQDPKLVDNYLQGNDLYASIASEVFNKPIEECGDGSVYRKQAKVIMLAVAYGGGANMLKDAIGITKQEAQKFLDNFFERFPVVKKWVESNQAFVKKHGYVWMDHCQRKRRLPDAKDRNAKGHYSAVYTQSTNARVQGSAAIQTKATMIALQELCDRKTAEGRGIWRPWCVVHDEDLLLVPETITREDVKAFEDVMVNTYVFGNIPNKTDIEISRRWGEGMKVTEFFTGEVKRDDYPKEADYEKQKRIVSEGWQGKTEAV</sequence>
<dbReference type="SMART" id="SM00482">
    <property type="entry name" value="POLAc"/>
    <property type="match status" value="1"/>
</dbReference>
<dbReference type="EMBL" id="JSXS01000125">
    <property type="protein sequence ID" value="KIL30371.1"/>
    <property type="molecule type" value="Genomic_DNA"/>
</dbReference>
<dbReference type="Gene3D" id="1.20.1060.10">
    <property type="entry name" value="Taq DNA Polymerase, Chain T, domain 4"/>
    <property type="match status" value="1"/>
</dbReference>
<name>A0ABD3ZQD4_BACIU</name>
<accession>A0ABD3ZQD4</accession>
<evidence type="ECO:0000256" key="2">
    <source>
        <dbReference type="ARBA" id="ARBA00012417"/>
    </source>
</evidence>
<dbReference type="CDD" id="cd06139">
    <property type="entry name" value="DNA_polA_I_Ecoli_like_exo"/>
    <property type="match status" value="1"/>
</dbReference>
<feature type="domain" description="DNA-directed DNA polymerase family A palm" evidence="11">
    <location>
        <begin position="458"/>
        <end position="672"/>
    </location>
</feature>
<evidence type="ECO:0000256" key="6">
    <source>
        <dbReference type="ARBA" id="ARBA00022705"/>
    </source>
</evidence>
<proteinExistence type="inferred from homology"/>
<evidence type="ECO:0000313" key="12">
    <source>
        <dbReference type="EMBL" id="KIL30371.1"/>
    </source>
</evidence>
<dbReference type="InterPro" id="IPR036397">
    <property type="entry name" value="RNaseH_sf"/>
</dbReference>
<evidence type="ECO:0000313" key="13">
    <source>
        <dbReference type="Proteomes" id="UP000031970"/>
    </source>
</evidence>
<dbReference type="SUPFAM" id="SSF53098">
    <property type="entry name" value="Ribonuclease H-like"/>
    <property type="match status" value="1"/>
</dbReference>
<dbReference type="PANTHER" id="PTHR10133">
    <property type="entry name" value="DNA POLYMERASE I"/>
    <property type="match status" value="1"/>
</dbReference>
<evidence type="ECO:0000259" key="11">
    <source>
        <dbReference type="SMART" id="SM00482"/>
    </source>
</evidence>
<keyword evidence="7" id="KW-0239">DNA-directed DNA polymerase</keyword>
<dbReference type="GO" id="GO:0006260">
    <property type="term" value="P:DNA replication"/>
    <property type="evidence" value="ECO:0007669"/>
    <property type="project" value="UniProtKB-KW"/>
</dbReference>
<dbReference type="SMART" id="SM00474">
    <property type="entry name" value="35EXOc"/>
    <property type="match status" value="1"/>
</dbReference>
<dbReference type="PRINTS" id="PR00868">
    <property type="entry name" value="DNAPOLI"/>
</dbReference>
<evidence type="ECO:0000256" key="7">
    <source>
        <dbReference type="ARBA" id="ARBA00022932"/>
    </source>
</evidence>
<dbReference type="InterPro" id="IPR019760">
    <property type="entry name" value="DNA-dir_DNA_pol_A_CS"/>
</dbReference>